<evidence type="ECO:0000256" key="1">
    <source>
        <dbReference type="ARBA" id="ARBA00009902"/>
    </source>
</evidence>
<dbReference type="Proteomes" id="UP000806522">
    <property type="component" value="Unassembled WGS sequence"/>
</dbReference>
<dbReference type="InterPro" id="IPR013189">
    <property type="entry name" value="Glyco_hydro_32_C"/>
</dbReference>
<dbReference type="InterPro" id="IPR018053">
    <property type="entry name" value="Glyco_hydro_32_AS"/>
</dbReference>
<dbReference type="Pfam" id="PF00251">
    <property type="entry name" value="Glyco_hydro_32N"/>
    <property type="match status" value="1"/>
</dbReference>
<feature type="signal peptide" evidence="6">
    <location>
        <begin position="1"/>
        <end position="18"/>
    </location>
</feature>
<dbReference type="InterPro" id="IPR013320">
    <property type="entry name" value="ConA-like_dom_sf"/>
</dbReference>
<keyword evidence="6" id="KW-0732">Signal</keyword>
<feature type="domain" description="Glycosyl hydrolase family 32 C-terminal" evidence="8">
    <location>
        <begin position="381"/>
        <end position="489"/>
    </location>
</feature>
<comment type="caution">
    <text evidence="9">The sequence shown here is derived from an EMBL/GenBank/DDBJ whole genome shotgun (WGS) entry which is preliminary data.</text>
</comment>
<dbReference type="SUPFAM" id="SSF49899">
    <property type="entry name" value="Concanavalin A-like lectins/glucanases"/>
    <property type="match status" value="1"/>
</dbReference>
<name>A0A9D5P2P4_XYLRU</name>
<comment type="similarity">
    <text evidence="1 4">Belongs to the glycosyl hydrolase 32 family.</text>
</comment>
<evidence type="ECO:0000313" key="10">
    <source>
        <dbReference type="Proteomes" id="UP000806522"/>
    </source>
</evidence>
<dbReference type="PROSITE" id="PS00609">
    <property type="entry name" value="GLYCOSYL_HYDROL_F32"/>
    <property type="match status" value="1"/>
</dbReference>
<keyword evidence="3 4" id="KW-0326">Glycosidase</keyword>
<dbReference type="PANTHER" id="PTHR42800">
    <property type="entry name" value="EXOINULINASE INUD (AFU_ORTHOLOGUE AFUA_5G00480)"/>
    <property type="match status" value="1"/>
</dbReference>
<gene>
    <name evidence="9" type="ORF">E7101_14525</name>
</gene>
<dbReference type="SMART" id="SM00640">
    <property type="entry name" value="Glyco_32"/>
    <property type="match status" value="1"/>
</dbReference>
<dbReference type="SUPFAM" id="SSF75005">
    <property type="entry name" value="Arabinanase/levansucrase/invertase"/>
    <property type="match status" value="1"/>
</dbReference>
<evidence type="ECO:0000256" key="4">
    <source>
        <dbReference type="RuleBase" id="RU362110"/>
    </source>
</evidence>
<dbReference type="GO" id="GO:0005987">
    <property type="term" value="P:sucrose catabolic process"/>
    <property type="evidence" value="ECO:0007669"/>
    <property type="project" value="TreeGrafter"/>
</dbReference>
<reference evidence="9" key="1">
    <citation type="submission" date="2019-04" db="EMBL/GenBank/DDBJ databases">
        <title>Evolution of Biomass-Degrading Anaerobic Consortia Revealed by Metagenomics.</title>
        <authorList>
            <person name="Peng X."/>
        </authorList>
    </citation>
    <scope>NUCLEOTIDE SEQUENCE</scope>
    <source>
        <strain evidence="9">SIG140</strain>
    </source>
</reference>
<evidence type="ECO:0000256" key="6">
    <source>
        <dbReference type="SAM" id="SignalP"/>
    </source>
</evidence>
<evidence type="ECO:0000256" key="3">
    <source>
        <dbReference type="ARBA" id="ARBA00023295"/>
    </source>
</evidence>
<dbReference type="Gene3D" id="2.60.120.560">
    <property type="entry name" value="Exo-inulinase, domain 1"/>
    <property type="match status" value="1"/>
</dbReference>
<dbReference type="Gene3D" id="2.115.10.20">
    <property type="entry name" value="Glycosyl hydrolase domain, family 43"/>
    <property type="match status" value="1"/>
</dbReference>
<feature type="domain" description="Glycosyl hydrolase family 32 N-terminal" evidence="7">
    <location>
        <begin position="64"/>
        <end position="357"/>
    </location>
</feature>
<dbReference type="Pfam" id="PF08244">
    <property type="entry name" value="Glyco_hydro_32C"/>
    <property type="match status" value="1"/>
</dbReference>
<evidence type="ECO:0000259" key="7">
    <source>
        <dbReference type="Pfam" id="PF00251"/>
    </source>
</evidence>
<accession>A0A9D5P2P4</accession>
<dbReference type="InterPro" id="IPR001362">
    <property type="entry name" value="Glyco_hydro_32"/>
</dbReference>
<evidence type="ECO:0000313" key="9">
    <source>
        <dbReference type="EMBL" id="MBE6272138.1"/>
    </source>
</evidence>
<feature type="chain" id="PRO_5038411103" evidence="6">
    <location>
        <begin position="19"/>
        <end position="507"/>
    </location>
</feature>
<dbReference type="CDD" id="cd18622">
    <property type="entry name" value="GH32_Inu-like"/>
    <property type="match status" value="1"/>
</dbReference>
<dbReference type="EMBL" id="SUYC01000025">
    <property type="protein sequence ID" value="MBE6272138.1"/>
    <property type="molecule type" value="Genomic_DNA"/>
</dbReference>
<protein>
    <submittedName>
        <fullName evidence="9">Glycoside hydrolase family 32 protein</fullName>
    </submittedName>
</protein>
<dbReference type="GO" id="GO:0004575">
    <property type="term" value="F:sucrose alpha-glucosidase activity"/>
    <property type="evidence" value="ECO:0007669"/>
    <property type="project" value="TreeGrafter"/>
</dbReference>
<evidence type="ECO:0000256" key="5">
    <source>
        <dbReference type="SAM" id="MobiDB-lite"/>
    </source>
</evidence>
<dbReference type="InterPro" id="IPR023296">
    <property type="entry name" value="Glyco_hydro_beta-prop_sf"/>
</dbReference>
<evidence type="ECO:0000259" key="8">
    <source>
        <dbReference type="Pfam" id="PF08244"/>
    </source>
</evidence>
<dbReference type="PANTHER" id="PTHR42800:SF1">
    <property type="entry name" value="EXOINULINASE INUD (AFU_ORTHOLOGUE AFUA_5G00480)"/>
    <property type="match status" value="1"/>
</dbReference>
<dbReference type="AlphaFoldDB" id="A0A9D5P2P4"/>
<organism evidence="9 10">
    <name type="scientific">Xylanibacter ruminicola</name>
    <name type="common">Prevotella ruminicola</name>
    <dbReference type="NCBI Taxonomy" id="839"/>
    <lineage>
        <taxon>Bacteria</taxon>
        <taxon>Pseudomonadati</taxon>
        <taxon>Bacteroidota</taxon>
        <taxon>Bacteroidia</taxon>
        <taxon>Bacteroidales</taxon>
        <taxon>Prevotellaceae</taxon>
        <taxon>Xylanibacter</taxon>
    </lineage>
</organism>
<keyword evidence="2 4" id="KW-0378">Hydrolase</keyword>
<sequence>MKKFWNFFSAMMVTAGMAVTILGCSGDDPKKEQPAPEPPTPVDPVPPPAPTPSSYTELYRPQIHFTPAKNWINDPNGMVYADGVYHLFYQYNPQGNSWGNMSWGHATSTDMIHWTEQAVALTRDELGDIFSGSAVIDANNTAGFGAGAMIAFYTSASDAGQQQSMAYSTDGGKNFTRYNANPVIKNNDDRQRDPKVFWHADSQQWIMSLAKGWSKGIEFFGSTDMKTWNKLSTFVMDLPGRPDLQWECPDLLQFGDKWVLIVSVNPGGPILGSGTMYFVGQFDGKEFKADALDYPLWLDYGMDNYAGVTWSNTGDRKVLIGWMNNWSYAGDVPCSPWRSAMTLPRELKLTEYAGKPLLCCPVVNEIDKIAGSWQKANATIDAKDAYQLRLTINLDKNSTITLSNNSDEKYVIDILATARTLKVHRNATTGRTNFNGSFSIPSMQAPLNTDGNKVTLDLFVDQSSVEILTKEGTMSMTNLVFPQSIYNNLIISGADYEAEVRQLSRIW</sequence>
<dbReference type="GO" id="GO:0005737">
    <property type="term" value="C:cytoplasm"/>
    <property type="evidence" value="ECO:0007669"/>
    <property type="project" value="TreeGrafter"/>
</dbReference>
<dbReference type="InterPro" id="IPR013148">
    <property type="entry name" value="Glyco_hydro_32_N"/>
</dbReference>
<dbReference type="PROSITE" id="PS51257">
    <property type="entry name" value="PROKAR_LIPOPROTEIN"/>
    <property type="match status" value="1"/>
</dbReference>
<feature type="compositionally biased region" description="Pro residues" evidence="5">
    <location>
        <begin position="35"/>
        <end position="51"/>
    </location>
</feature>
<proteinExistence type="inferred from homology"/>
<evidence type="ECO:0000256" key="2">
    <source>
        <dbReference type="ARBA" id="ARBA00022801"/>
    </source>
</evidence>
<feature type="region of interest" description="Disordered" evidence="5">
    <location>
        <begin position="24"/>
        <end position="53"/>
    </location>
</feature>